<dbReference type="AlphaFoldDB" id="K1QPB3"/>
<dbReference type="Pfam" id="PF00264">
    <property type="entry name" value="Tyrosinase"/>
    <property type="match status" value="1"/>
</dbReference>
<dbReference type="SMR" id="K1QPB3"/>
<accession>K1QPB3</accession>
<sequence length="787" mass="88888">MVDYSSWVISELIQLRLADQESVEHSRAFPDNIVKPSAMSERSRICNERNQLGDKLKNGLDEDALHKMRWASYYAIFLVVLETHAAVWECKLPGLFKECYDFYSRMARVQDTPAYSIQSRCINSYLWKTSFVRYHVSLSTSDINYIRSLQREMESKRRYKRYKRQAATPVAVRREFRTLSDAEREAFFNAVNAMKNDGRYDALANMHTGIALQSGHEGPGFLAWHREYLTAFETALRRVDPSVSLPYWDSSKDFVMDNPALTSFFSSALVGNGDGIVVNGPFAGWPARPDGQRLSRDIGVIGSLFTPEGLDLFLNDPTVNLTRQIVLGTNEMLANTLEGQHNNVHNWVGGDMSRLNTAAHDPVFFMYHAHVDYVWERFREKQIALGSANPEADYPIINSPLHQPDRAMDGFPNVTNLEGFSNRYTSELYTYANSPECADGCGGSRFLRCSTTINRCVALTAAEVGGTADTNQNPVVDMGDFQFFNTFNDPRTRFARSTEHIRHKRDNAYIQTLLPKYALNLSHKPTSIANPFTKYGFNNHKTTITHKPKYASKTAVIHGTTPVLERGRQNLFSLDGVCDVSRWAYIPVKIINERDVSGPGFNSPIIVRDQFIPGVDIYNPLVYTALRPLFYQTRGQVVAKFPTCKKVNSGVKKVYIRSDGLTYDGHFIEHAVMDERQPISETTAYVAVKHPKLGPGKAILTAYDSSGRVCEPKCLIPGSYPPSYRTCSGVINISNLPPKMYGDDYGQAVRSQWNFVPGGCPSQQRSPIYLVFYCSPSVQWPWKKCLT</sequence>
<dbReference type="PROSITE" id="PS00497">
    <property type="entry name" value="TYROSINASE_1"/>
    <property type="match status" value="1"/>
</dbReference>
<keyword evidence="1" id="KW-0479">Metal-binding</keyword>
<dbReference type="HOGENOM" id="CLU_012415_0_0_1"/>
<dbReference type="InterPro" id="IPR050316">
    <property type="entry name" value="Tyrosinase/Hemocyanin"/>
</dbReference>
<reference evidence="5" key="1">
    <citation type="journal article" date="2012" name="Nature">
        <title>The oyster genome reveals stress adaptation and complexity of shell formation.</title>
        <authorList>
            <person name="Zhang G."/>
            <person name="Fang X."/>
            <person name="Guo X."/>
            <person name="Li L."/>
            <person name="Luo R."/>
            <person name="Xu F."/>
            <person name="Yang P."/>
            <person name="Zhang L."/>
            <person name="Wang X."/>
            <person name="Qi H."/>
            <person name="Xiong Z."/>
            <person name="Que H."/>
            <person name="Xie Y."/>
            <person name="Holland P.W."/>
            <person name="Paps J."/>
            <person name="Zhu Y."/>
            <person name="Wu F."/>
            <person name="Chen Y."/>
            <person name="Wang J."/>
            <person name="Peng C."/>
            <person name="Meng J."/>
            <person name="Yang L."/>
            <person name="Liu J."/>
            <person name="Wen B."/>
            <person name="Zhang N."/>
            <person name="Huang Z."/>
            <person name="Zhu Q."/>
            <person name="Feng Y."/>
            <person name="Mount A."/>
            <person name="Hedgecock D."/>
            <person name="Xu Z."/>
            <person name="Liu Y."/>
            <person name="Domazet-Loso T."/>
            <person name="Du Y."/>
            <person name="Sun X."/>
            <person name="Zhang S."/>
            <person name="Liu B."/>
            <person name="Cheng P."/>
            <person name="Jiang X."/>
            <person name="Li J."/>
            <person name="Fan D."/>
            <person name="Wang W."/>
            <person name="Fu W."/>
            <person name="Wang T."/>
            <person name="Wang B."/>
            <person name="Zhang J."/>
            <person name="Peng Z."/>
            <person name="Li Y."/>
            <person name="Li N."/>
            <person name="Wang J."/>
            <person name="Chen M."/>
            <person name="He Y."/>
            <person name="Tan F."/>
            <person name="Song X."/>
            <person name="Zheng Q."/>
            <person name="Huang R."/>
            <person name="Yang H."/>
            <person name="Du X."/>
            <person name="Chen L."/>
            <person name="Yang M."/>
            <person name="Gaffney P.M."/>
            <person name="Wang S."/>
            <person name="Luo L."/>
            <person name="She Z."/>
            <person name="Ming Y."/>
            <person name="Huang W."/>
            <person name="Zhang S."/>
            <person name="Huang B."/>
            <person name="Zhang Y."/>
            <person name="Qu T."/>
            <person name="Ni P."/>
            <person name="Miao G."/>
            <person name="Wang J."/>
            <person name="Wang Q."/>
            <person name="Steinberg C.E."/>
            <person name="Wang H."/>
            <person name="Li N."/>
            <person name="Qian L."/>
            <person name="Zhang G."/>
            <person name="Li Y."/>
            <person name="Yang H."/>
            <person name="Liu X."/>
            <person name="Wang J."/>
            <person name="Yin Y."/>
            <person name="Wang J."/>
        </authorList>
    </citation>
    <scope>NUCLEOTIDE SEQUENCE [LARGE SCALE GENOMIC DNA]</scope>
    <source>
        <strain evidence="5">05x7-T-G4-1.051#20</strain>
    </source>
</reference>
<evidence type="ECO:0000259" key="4">
    <source>
        <dbReference type="PROSITE" id="PS00498"/>
    </source>
</evidence>
<evidence type="ECO:0000259" key="3">
    <source>
        <dbReference type="PROSITE" id="PS00497"/>
    </source>
</evidence>
<dbReference type="PRINTS" id="PR00092">
    <property type="entry name" value="TYROSINASE"/>
</dbReference>
<feature type="domain" description="Tyrosinase copper-binding" evidence="3">
    <location>
        <begin position="216"/>
        <end position="233"/>
    </location>
</feature>
<dbReference type="PROSITE" id="PS00498">
    <property type="entry name" value="TYROSINASE_2"/>
    <property type="match status" value="1"/>
</dbReference>
<dbReference type="PANTHER" id="PTHR11474:SF126">
    <property type="entry name" value="TYROSINASE-LIKE PROTEIN TYR-1-RELATED"/>
    <property type="match status" value="1"/>
</dbReference>
<proteinExistence type="predicted"/>
<dbReference type="Gene3D" id="1.10.1280.10">
    <property type="entry name" value="Di-copper center containing domain from catechol oxidase"/>
    <property type="match status" value="1"/>
</dbReference>
<evidence type="ECO:0000256" key="1">
    <source>
        <dbReference type="ARBA" id="ARBA00022723"/>
    </source>
</evidence>
<dbReference type="SUPFAM" id="SSF48056">
    <property type="entry name" value="Di-copper centre-containing domain"/>
    <property type="match status" value="1"/>
</dbReference>
<dbReference type="InterPro" id="IPR008922">
    <property type="entry name" value="Di-copper_centre_dom_sf"/>
</dbReference>
<dbReference type="InParanoid" id="K1QPB3"/>
<dbReference type="GO" id="GO:0016491">
    <property type="term" value="F:oxidoreductase activity"/>
    <property type="evidence" value="ECO:0007669"/>
    <property type="project" value="InterPro"/>
</dbReference>
<name>K1QPB3_MAGGI</name>
<protein>
    <submittedName>
        <fullName evidence="5">Putative tyrosinase-like protein tyr-3</fullName>
    </submittedName>
</protein>
<keyword evidence="2" id="KW-0186">Copper</keyword>
<feature type="domain" description="Tyrosinase copper-binding" evidence="4">
    <location>
        <begin position="361"/>
        <end position="372"/>
    </location>
</feature>
<dbReference type="EMBL" id="JH816019">
    <property type="protein sequence ID" value="EKC23361.1"/>
    <property type="molecule type" value="Genomic_DNA"/>
</dbReference>
<evidence type="ECO:0000313" key="5">
    <source>
        <dbReference type="EMBL" id="EKC23361.1"/>
    </source>
</evidence>
<organism evidence="5">
    <name type="scientific">Magallana gigas</name>
    <name type="common">Pacific oyster</name>
    <name type="synonym">Crassostrea gigas</name>
    <dbReference type="NCBI Taxonomy" id="29159"/>
    <lineage>
        <taxon>Eukaryota</taxon>
        <taxon>Metazoa</taxon>
        <taxon>Spiralia</taxon>
        <taxon>Lophotrochozoa</taxon>
        <taxon>Mollusca</taxon>
        <taxon>Bivalvia</taxon>
        <taxon>Autobranchia</taxon>
        <taxon>Pteriomorphia</taxon>
        <taxon>Ostreida</taxon>
        <taxon>Ostreoidea</taxon>
        <taxon>Ostreidae</taxon>
        <taxon>Magallana</taxon>
    </lineage>
</organism>
<gene>
    <name evidence="5" type="ORF">CGI_10008737</name>
</gene>
<dbReference type="GO" id="GO:0046872">
    <property type="term" value="F:metal ion binding"/>
    <property type="evidence" value="ECO:0007669"/>
    <property type="project" value="UniProtKB-KW"/>
</dbReference>
<dbReference type="InterPro" id="IPR002227">
    <property type="entry name" value="Tyrosinase_Cu-bd"/>
</dbReference>
<dbReference type="PANTHER" id="PTHR11474">
    <property type="entry name" value="TYROSINASE FAMILY MEMBER"/>
    <property type="match status" value="1"/>
</dbReference>
<evidence type="ECO:0000256" key="2">
    <source>
        <dbReference type="ARBA" id="ARBA00023008"/>
    </source>
</evidence>